<reference evidence="2" key="1">
    <citation type="submission" date="2019-08" db="EMBL/GenBank/DDBJ databases">
        <title>The genome of the North American firefly Photinus pyralis.</title>
        <authorList>
            <consortium name="Photinus pyralis genome working group"/>
            <person name="Fallon T.R."/>
            <person name="Sander Lower S.E."/>
            <person name="Weng J.-K."/>
        </authorList>
    </citation>
    <scope>NUCLEOTIDE SEQUENCE</scope>
    <source>
        <strain evidence="2">TRF0915ILg1</strain>
        <tissue evidence="2">Whole body</tissue>
    </source>
</reference>
<dbReference type="OrthoDB" id="6781380at2759"/>
<feature type="region of interest" description="Disordered" evidence="1">
    <location>
        <begin position="224"/>
        <end position="249"/>
    </location>
</feature>
<comment type="caution">
    <text evidence="2">The sequence shown here is derived from an EMBL/GenBank/DDBJ whole genome shotgun (WGS) entry which is preliminary data.</text>
</comment>
<keyword evidence="3" id="KW-1185">Reference proteome</keyword>
<protein>
    <recommendedName>
        <fullName evidence="4">DDE-1 domain-containing protein</fullName>
    </recommendedName>
</protein>
<name>A0A8K0GIG2_IGNLU</name>
<proteinExistence type="predicted"/>
<evidence type="ECO:0000256" key="1">
    <source>
        <dbReference type="SAM" id="MobiDB-lite"/>
    </source>
</evidence>
<dbReference type="EMBL" id="VTPC01001863">
    <property type="protein sequence ID" value="KAF2901109.1"/>
    <property type="molecule type" value="Genomic_DNA"/>
</dbReference>
<evidence type="ECO:0000313" key="2">
    <source>
        <dbReference type="EMBL" id="KAF2901109.1"/>
    </source>
</evidence>
<sequence length="315" mass="36133">MRGTRGSRLNKKSMMEQPTLPLKMGWMEAETFSNFFTNSFTKNIHPERPAVLVYDGHVSHLMPHKSHILQPMDLFVFRPLRLMKDKELIKWQRENHKNKLLEAVFGVIVLRIWMKLNLTIIQCGFQNTGIFPFSSTVVAKVNFDPAAYQTWCAHQAKEPAARDVHSTSNQTVEPAPYTLSYASEEADSLQQICGGAEVITSLDAVAQFKEKEAKIKNRKQVENCRKTNSDDENLEQLLNESDENEPEEDLREMTEEQGFMEIISSDVSALQVGDWIISKFCPKKRTLMYIAQVLDISLCIKVKLDRHLHFIAGCR</sequence>
<dbReference type="AlphaFoldDB" id="A0A8K0GIG2"/>
<dbReference type="Proteomes" id="UP000801492">
    <property type="component" value="Unassembled WGS sequence"/>
</dbReference>
<evidence type="ECO:0000313" key="3">
    <source>
        <dbReference type="Proteomes" id="UP000801492"/>
    </source>
</evidence>
<accession>A0A8K0GIG2</accession>
<evidence type="ECO:0008006" key="4">
    <source>
        <dbReference type="Google" id="ProtNLM"/>
    </source>
</evidence>
<gene>
    <name evidence="2" type="ORF">ILUMI_05077</name>
</gene>
<organism evidence="2 3">
    <name type="scientific">Ignelater luminosus</name>
    <name type="common">Cucubano</name>
    <name type="synonym">Pyrophorus luminosus</name>
    <dbReference type="NCBI Taxonomy" id="2038154"/>
    <lineage>
        <taxon>Eukaryota</taxon>
        <taxon>Metazoa</taxon>
        <taxon>Ecdysozoa</taxon>
        <taxon>Arthropoda</taxon>
        <taxon>Hexapoda</taxon>
        <taxon>Insecta</taxon>
        <taxon>Pterygota</taxon>
        <taxon>Neoptera</taxon>
        <taxon>Endopterygota</taxon>
        <taxon>Coleoptera</taxon>
        <taxon>Polyphaga</taxon>
        <taxon>Elateriformia</taxon>
        <taxon>Elateroidea</taxon>
        <taxon>Elateridae</taxon>
        <taxon>Agrypninae</taxon>
        <taxon>Pyrophorini</taxon>
        <taxon>Ignelater</taxon>
    </lineage>
</organism>
<feature type="compositionally biased region" description="Acidic residues" evidence="1">
    <location>
        <begin position="230"/>
        <end position="249"/>
    </location>
</feature>